<dbReference type="Proteomes" id="UP000015241">
    <property type="component" value="Unassembled WGS sequence"/>
</dbReference>
<dbReference type="InParanoid" id="S8FUZ4"/>
<gene>
    <name evidence="2" type="ORF">FOMPIDRAFT_1048074</name>
</gene>
<dbReference type="HOGENOM" id="CLU_831661_0_0_1"/>
<accession>S8FUZ4</accession>
<proteinExistence type="predicted"/>
<feature type="compositionally biased region" description="Basic and acidic residues" evidence="1">
    <location>
        <begin position="190"/>
        <end position="204"/>
    </location>
</feature>
<reference evidence="2 3" key="1">
    <citation type="journal article" date="2012" name="Science">
        <title>The Paleozoic origin of enzymatic lignin decomposition reconstructed from 31 fungal genomes.</title>
        <authorList>
            <person name="Floudas D."/>
            <person name="Binder M."/>
            <person name="Riley R."/>
            <person name="Barry K."/>
            <person name="Blanchette R.A."/>
            <person name="Henrissat B."/>
            <person name="Martinez A.T."/>
            <person name="Otillar R."/>
            <person name="Spatafora J.W."/>
            <person name="Yadav J.S."/>
            <person name="Aerts A."/>
            <person name="Benoit I."/>
            <person name="Boyd A."/>
            <person name="Carlson A."/>
            <person name="Copeland A."/>
            <person name="Coutinho P.M."/>
            <person name="de Vries R.P."/>
            <person name="Ferreira P."/>
            <person name="Findley K."/>
            <person name="Foster B."/>
            <person name="Gaskell J."/>
            <person name="Glotzer D."/>
            <person name="Gorecki P."/>
            <person name="Heitman J."/>
            <person name="Hesse C."/>
            <person name="Hori C."/>
            <person name="Igarashi K."/>
            <person name="Jurgens J.A."/>
            <person name="Kallen N."/>
            <person name="Kersten P."/>
            <person name="Kohler A."/>
            <person name="Kuees U."/>
            <person name="Kumar T.K.A."/>
            <person name="Kuo A."/>
            <person name="LaButti K."/>
            <person name="Larrondo L.F."/>
            <person name="Lindquist E."/>
            <person name="Ling A."/>
            <person name="Lombard V."/>
            <person name="Lucas S."/>
            <person name="Lundell T."/>
            <person name="Martin R."/>
            <person name="McLaughlin D.J."/>
            <person name="Morgenstern I."/>
            <person name="Morin E."/>
            <person name="Murat C."/>
            <person name="Nagy L.G."/>
            <person name="Nolan M."/>
            <person name="Ohm R.A."/>
            <person name="Patyshakuliyeva A."/>
            <person name="Rokas A."/>
            <person name="Ruiz-Duenas F.J."/>
            <person name="Sabat G."/>
            <person name="Salamov A."/>
            <person name="Samejima M."/>
            <person name="Schmutz J."/>
            <person name="Slot J.C."/>
            <person name="St John F."/>
            <person name="Stenlid J."/>
            <person name="Sun H."/>
            <person name="Sun S."/>
            <person name="Syed K."/>
            <person name="Tsang A."/>
            <person name="Wiebenga A."/>
            <person name="Young D."/>
            <person name="Pisabarro A."/>
            <person name="Eastwood D.C."/>
            <person name="Martin F."/>
            <person name="Cullen D."/>
            <person name="Grigoriev I.V."/>
            <person name="Hibbett D.S."/>
        </authorList>
    </citation>
    <scope>NUCLEOTIDE SEQUENCE</scope>
    <source>
        <strain evidence="3">FP-58527</strain>
    </source>
</reference>
<feature type="region of interest" description="Disordered" evidence="1">
    <location>
        <begin position="221"/>
        <end position="334"/>
    </location>
</feature>
<evidence type="ECO:0000256" key="1">
    <source>
        <dbReference type="SAM" id="MobiDB-lite"/>
    </source>
</evidence>
<protein>
    <submittedName>
        <fullName evidence="2">Uncharacterized protein</fullName>
    </submittedName>
</protein>
<name>S8FUZ4_FOMSC</name>
<organism evidence="2 3">
    <name type="scientific">Fomitopsis schrenkii</name>
    <name type="common">Brown rot fungus</name>
    <dbReference type="NCBI Taxonomy" id="2126942"/>
    <lineage>
        <taxon>Eukaryota</taxon>
        <taxon>Fungi</taxon>
        <taxon>Dikarya</taxon>
        <taxon>Basidiomycota</taxon>
        <taxon>Agaricomycotina</taxon>
        <taxon>Agaricomycetes</taxon>
        <taxon>Polyporales</taxon>
        <taxon>Fomitopsis</taxon>
    </lineage>
</organism>
<feature type="compositionally biased region" description="Polar residues" evidence="1">
    <location>
        <begin position="297"/>
        <end position="318"/>
    </location>
</feature>
<dbReference type="AlphaFoldDB" id="S8FUZ4"/>
<keyword evidence="3" id="KW-1185">Reference proteome</keyword>
<evidence type="ECO:0000313" key="3">
    <source>
        <dbReference type="Proteomes" id="UP000015241"/>
    </source>
</evidence>
<feature type="region of interest" description="Disordered" evidence="1">
    <location>
        <begin position="178"/>
        <end position="204"/>
    </location>
</feature>
<feature type="compositionally biased region" description="Low complexity" evidence="1">
    <location>
        <begin position="235"/>
        <end position="244"/>
    </location>
</feature>
<evidence type="ECO:0000313" key="2">
    <source>
        <dbReference type="EMBL" id="EPT02060.1"/>
    </source>
</evidence>
<dbReference type="EMBL" id="KE504137">
    <property type="protein sequence ID" value="EPT02060.1"/>
    <property type="molecule type" value="Genomic_DNA"/>
</dbReference>
<sequence length="334" mass="36800">MWESRPPEAARAGQPRVAYLAQLSNDPRYKAVYNAWVAKRPTLDSLKTVLKPTKMPMPLLFASWATWRHPDAFMPKEVHCSPNAANNLIMGVRTKPWMARGVIDWAVVEQVLLAVGLALRDIHTAHFPRDPDDPPPAEVPYLANTQWNIQHAEELLDTLQLLLLDIEGRVNLFDGDMTAASDAPEPSTPRVEKDEGADVADDKPVGFPAIPFLTRYSPKRARNDVPIDETSDAGAPAVPQVAQAVERRAEDSPRAHQEVLMDETSGAGPPALPAVAQAVKRKAEDPPRTKNTKHVKTVSTSRQAASPSVPNTQASPSRSAVHRERRMPARYIQS</sequence>
<feature type="compositionally biased region" description="Basic and acidic residues" evidence="1">
    <location>
        <begin position="245"/>
        <end position="259"/>
    </location>
</feature>